<dbReference type="RefSeq" id="WP_285627377.1">
    <property type="nucleotide sequence ID" value="NZ_BSTJ01000007.1"/>
</dbReference>
<evidence type="ECO:0000256" key="1">
    <source>
        <dbReference type="ARBA" id="ARBA00023015"/>
    </source>
</evidence>
<keyword evidence="2 4" id="KW-0238">DNA-binding</keyword>
<evidence type="ECO:0000256" key="5">
    <source>
        <dbReference type="SAM" id="MobiDB-lite"/>
    </source>
</evidence>
<dbReference type="PANTHER" id="PTHR30055">
    <property type="entry name" value="HTH-TYPE TRANSCRIPTIONAL REGULATOR RUTR"/>
    <property type="match status" value="1"/>
</dbReference>
<dbReference type="InterPro" id="IPR004111">
    <property type="entry name" value="Repressor_TetR_C"/>
</dbReference>
<keyword evidence="3" id="KW-0804">Transcription</keyword>
<sequence>MPRDTDPISTSVWVRPSRPRRSEQPTLSREHIVRAAIELLDAEGLSGLSMRRLGAKLGAGATSVYWYVANKDELLELALDEAMGEVELPDPAATGWRSAVAESVRSVRTVILRHTWMAGLYGIHPAIGPQAMRLSDRLIAVLTAAGFSGLELAHASSLLMSHALGSAVMDVAMHTATTRSGKGANELVQQLEPYFDRIAGEYPSYTKWWSQNKDADLERLREDGFEFGLQRLLDGLESWLRPGG</sequence>
<dbReference type="GO" id="GO:0003700">
    <property type="term" value="F:DNA-binding transcription factor activity"/>
    <property type="evidence" value="ECO:0007669"/>
    <property type="project" value="TreeGrafter"/>
</dbReference>
<feature type="region of interest" description="Disordered" evidence="5">
    <location>
        <begin position="1"/>
        <end position="27"/>
    </location>
</feature>
<dbReference type="PROSITE" id="PS01081">
    <property type="entry name" value="HTH_TETR_1"/>
    <property type="match status" value="1"/>
</dbReference>
<evidence type="ECO:0000313" key="7">
    <source>
        <dbReference type="EMBL" id="GLY77611.1"/>
    </source>
</evidence>
<dbReference type="Gene3D" id="1.10.10.60">
    <property type="entry name" value="Homeodomain-like"/>
    <property type="match status" value="1"/>
</dbReference>
<proteinExistence type="predicted"/>
<dbReference type="InterPro" id="IPR036271">
    <property type="entry name" value="Tet_transcr_reg_TetR-rel_C_sf"/>
</dbReference>
<evidence type="ECO:0000259" key="6">
    <source>
        <dbReference type="PROSITE" id="PS50977"/>
    </source>
</evidence>
<dbReference type="PRINTS" id="PR00455">
    <property type="entry name" value="HTHTETR"/>
</dbReference>
<organism evidence="7 8">
    <name type="scientific">Actinoallomurus iriomotensis</name>
    <dbReference type="NCBI Taxonomy" id="478107"/>
    <lineage>
        <taxon>Bacteria</taxon>
        <taxon>Bacillati</taxon>
        <taxon>Actinomycetota</taxon>
        <taxon>Actinomycetes</taxon>
        <taxon>Streptosporangiales</taxon>
        <taxon>Thermomonosporaceae</taxon>
        <taxon>Actinoallomurus</taxon>
    </lineage>
</organism>
<feature type="DNA-binding region" description="H-T-H motif" evidence="4">
    <location>
        <begin position="49"/>
        <end position="68"/>
    </location>
</feature>
<comment type="caution">
    <text evidence="7">The sequence shown here is derived from an EMBL/GenBank/DDBJ whole genome shotgun (WGS) entry which is preliminary data.</text>
</comment>
<dbReference type="AlphaFoldDB" id="A0A9W6RKF0"/>
<name>A0A9W6RKF0_9ACTN</name>
<dbReference type="InterPro" id="IPR050109">
    <property type="entry name" value="HTH-type_TetR-like_transc_reg"/>
</dbReference>
<evidence type="ECO:0000256" key="3">
    <source>
        <dbReference type="ARBA" id="ARBA00023163"/>
    </source>
</evidence>
<dbReference type="SUPFAM" id="SSF46689">
    <property type="entry name" value="Homeodomain-like"/>
    <property type="match status" value="1"/>
</dbReference>
<dbReference type="InterPro" id="IPR009057">
    <property type="entry name" value="Homeodomain-like_sf"/>
</dbReference>
<evidence type="ECO:0000313" key="8">
    <source>
        <dbReference type="Proteomes" id="UP001165135"/>
    </source>
</evidence>
<evidence type="ECO:0000256" key="4">
    <source>
        <dbReference type="PROSITE-ProRule" id="PRU00335"/>
    </source>
</evidence>
<accession>A0A9W6RKF0</accession>
<dbReference type="PROSITE" id="PS50977">
    <property type="entry name" value="HTH_TETR_2"/>
    <property type="match status" value="1"/>
</dbReference>
<keyword evidence="1" id="KW-0805">Transcription regulation</keyword>
<dbReference type="SUPFAM" id="SSF48498">
    <property type="entry name" value="Tetracyclin repressor-like, C-terminal domain"/>
    <property type="match status" value="1"/>
</dbReference>
<dbReference type="Pfam" id="PF02909">
    <property type="entry name" value="TetR_C_1"/>
    <property type="match status" value="1"/>
</dbReference>
<dbReference type="GO" id="GO:0000976">
    <property type="term" value="F:transcription cis-regulatory region binding"/>
    <property type="evidence" value="ECO:0007669"/>
    <property type="project" value="TreeGrafter"/>
</dbReference>
<evidence type="ECO:0000256" key="2">
    <source>
        <dbReference type="ARBA" id="ARBA00023125"/>
    </source>
</evidence>
<feature type="domain" description="HTH tetR-type" evidence="6">
    <location>
        <begin position="26"/>
        <end position="86"/>
    </location>
</feature>
<dbReference type="PANTHER" id="PTHR30055:SF151">
    <property type="entry name" value="TRANSCRIPTIONAL REGULATORY PROTEIN"/>
    <property type="match status" value="1"/>
</dbReference>
<dbReference type="InterPro" id="IPR001647">
    <property type="entry name" value="HTH_TetR"/>
</dbReference>
<dbReference type="Gene3D" id="1.10.357.10">
    <property type="entry name" value="Tetracycline Repressor, domain 2"/>
    <property type="match status" value="1"/>
</dbReference>
<reference evidence="7" key="1">
    <citation type="submission" date="2023-03" db="EMBL/GenBank/DDBJ databases">
        <title>Actinoallomurus iriomotensis NBRC 103681.</title>
        <authorList>
            <person name="Ichikawa N."/>
            <person name="Sato H."/>
            <person name="Tonouchi N."/>
        </authorList>
    </citation>
    <scope>NUCLEOTIDE SEQUENCE</scope>
    <source>
        <strain evidence="7">NBRC 103681</strain>
    </source>
</reference>
<dbReference type="GO" id="GO:0045892">
    <property type="term" value="P:negative regulation of DNA-templated transcription"/>
    <property type="evidence" value="ECO:0007669"/>
    <property type="project" value="InterPro"/>
</dbReference>
<dbReference type="Pfam" id="PF00440">
    <property type="entry name" value="TetR_N"/>
    <property type="match status" value="1"/>
</dbReference>
<gene>
    <name evidence="7" type="ORF">Airi01_058780</name>
</gene>
<protein>
    <submittedName>
        <fullName evidence="7">TetR family transcriptional regulator</fullName>
    </submittedName>
</protein>
<dbReference type="Proteomes" id="UP001165135">
    <property type="component" value="Unassembled WGS sequence"/>
</dbReference>
<dbReference type="EMBL" id="BSTJ01000007">
    <property type="protein sequence ID" value="GLY77611.1"/>
    <property type="molecule type" value="Genomic_DNA"/>
</dbReference>
<dbReference type="InterPro" id="IPR023772">
    <property type="entry name" value="DNA-bd_HTH_TetR-type_CS"/>
</dbReference>